<evidence type="ECO:0000259" key="17">
    <source>
        <dbReference type="Pfam" id="PF22666"/>
    </source>
</evidence>
<evidence type="ECO:0000256" key="5">
    <source>
        <dbReference type="ARBA" id="ARBA00011738"/>
    </source>
</evidence>
<keyword evidence="12" id="KW-0326">Glycosidase</keyword>
<evidence type="ECO:0000256" key="6">
    <source>
        <dbReference type="ARBA" id="ARBA00012754"/>
    </source>
</evidence>
<comment type="subunit">
    <text evidence="5">Homodimer.</text>
</comment>
<protein>
    <recommendedName>
        <fullName evidence="7">Beta-mannosidase A</fullName>
        <ecNumber evidence="6">3.2.1.25</ecNumber>
    </recommendedName>
    <alternativeName>
        <fullName evidence="13">Mannanase A</fullName>
    </alternativeName>
</protein>
<dbReference type="InterPro" id="IPR041447">
    <property type="entry name" value="Mannosidase_ig"/>
</dbReference>
<dbReference type="GO" id="GO:0006516">
    <property type="term" value="P:glycoprotein catabolic process"/>
    <property type="evidence" value="ECO:0007669"/>
    <property type="project" value="TreeGrafter"/>
</dbReference>
<name>A0AAN6NCX3_9PEZI</name>
<dbReference type="SUPFAM" id="SSF49303">
    <property type="entry name" value="beta-Galactosidase/glucuronidase domain"/>
    <property type="match status" value="1"/>
</dbReference>
<dbReference type="Gene3D" id="2.60.40.10">
    <property type="entry name" value="Immunoglobulins"/>
    <property type="match status" value="3"/>
</dbReference>
<sequence>MWGFGAIAAAAAIPACVGARSVLDLSSQRWTLSNSALNISVRGKVPSQVHLDLHAAQVIGDPYYGQNDFNLRWVAWNDWNYTARIDGLKPSNTSSTFLLFNGLDTFADISFCGQHVAYTDNQFRQYWFNVSDILAACNASRPELHILFPSVPATANGIANLPNQETWPPYVQGLFEFSNRQFVRKEQSDFGWDWGPAFVPTGIWQKAWVLQLAPQELHVRNSLVDIYRQGQLNNLPPGQSANWVLNASIDVINAVPSGASMTYTITDLATKQTVNSGTFANITNGHGVITGTTTLDGSAYKLWWPSGLGAQNLYNITVDIVSPTSSKIASVTKRTGFRTIVLNMGVVTDEEIAQGIAPGNHWHFEINGHPFYAKGSNFIPPDAFWPRVTPERMERLFTSVIEGNQNMLRVWASGAYSPDFMYDLADEMGILLWSEFEFGDALYPVDAGFLENCRLEADYQVRRINHHPSLAVWAGGNELENLELYLVNYSAPDQLGRYRAEYETLFLNTLLPAVYGNSHSITYMPSSTNNGYLSINFSNPIPIVERYNNLTAGSVYGDTDYYNYNYQAAFNLSMYPAGRFSNEFGFHSMPSLASWRNVLDADEMRFNSTTVMLRNHHPPSGGLNTTNFYNSSIGQGEMTLAVQAYYPSPNMTDPIANFSAWALATQIFQADFYKSQIQFYRVGSGKPNRHLGSLYWQLEDIWQAPTWAGIEYEGRWKVLHNTAKDIYQPVILAPLWNVTSGMLNLHAVSDLWTPVTGAVTVGWVDWSGNTLDTSTGAASESVSVVGDGDGARTLSFTVGALNSTLLTALDIASLFPSNGTTAQQNASNAVFVASVTATGTPVNTNVTRTYTHTNYWTPTPLAKAALVDPGLSVRYDAAGDDFVVNAAKGTSMWTWLSAGMEDDVVLNFEDNGFLLLKGEQKSVKYTVIGDGGREGWRQRVTVGSIWNHTLAE</sequence>
<dbReference type="Pfam" id="PF17786">
    <property type="entry name" value="Mannosidase_ig"/>
    <property type="match status" value="1"/>
</dbReference>
<dbReference type="AlphaFoldDB" id="A0AAN6NCX3"/>
<gene>
    <name evidence="18" type="ORF">QBC46DRAFT_426264</name>
</gene>
<dbReference type="SUPFAM" id="SSF51445">
    <property type="entry name" value="(Trans)glycosidases"/>
    <property type="match status" value="1"/>
</dbReference>
<dbReference type="InterPro" id="IPR041625">
    <property type="entry name" value="Beta-mannosidase_Ig"/>
</dbReference>
<dbReference type="GO" id="GO:0000272">
    <property type="term" value="P:polysaccharide catabolic process"/>
    <property type="evidence" value="ECO:0007669"/>
    <property type="project" value="UniProtKB-KW"/>
</dbReference>
<evidence type="ECO:0000256" key="12">
    <source>
        <dbReference type="ARBA" id="ARBA00023295"/>
    </source>
</evidence>
<feature type="domain" description="Mannosidase Ig/CBM-like" evidence="16">
    <location>
        <begin position="743"/>
        <end position="846"/>
    </location>
</feature>
<evidence type="ECO:0000259" key="16">
    <source>
        <dbReference type="Pfam" id="PF17786"/>
    </source>
</evidence>
<evidence type="ECO:0000256" key="3">
    <source>
        <dbReference type="ARBA" id="ARBA00004740"/>
    </source>
</evidence>
<dbReference type="Pfam" id="PF22666">
    <property type="entry name" value="Glyco_hydro_2_N2"/>
    <property type="match status" value="1"/>
</dbReference>
<dbReference type="Gene3D" id="3.20.20.80">
    <property type="entry name" value="Glycosidases"/>
    <property type="match status" value="1"/>
</dbReference>
<dbReference type="InterPro" id="IPR017853">
    <property type="entry name" value="GH"/>
</dbReference>
<keyword evidence="19" id="KW-1185">Reference proteome</keyword>
<dbReference type="Gene3D" id="2.60.120.260">
    <property type="entry name" value="Galactose-binding domain-like"/>
    <property type="match status" value="1"/>
</dbReference>
<evidence type="ECO:0000256" key="7">
    <source>
        <dbReference type="ARBA" id="ARBA00021795"/>
    </source>
</evidence>
<dbReference type="InterPro" id="IPR054593">
    <property type="entry name" value="Beta-mannosidase-like_N2"/>
</dbReference>
<evidence type="ECO:0000259" key="15">
    <source>
        <dbReference type="Pfam" id="PF17753"/>
    </source>
</evidence>
<evidence type="ECO:0000256" key="14">
    <source>
        <dbReference type="SAM" id="SignalP"/>
    </source>
</evidence>
<dbReference type="EMBL" id="MU853773">
    <property type="protein sequence ID" value="KAK3942463.1"/>
    <property type="molecule type" value="Genomic_DNA"/>
</dbReference>
<dbReference type="EC" id="3.2.1.25" evidence="6"/>
<accession>A0AAN6NCX3</accession>
<comment type="subcellular location">
    <subcellularLocation>
        <location evidence="2">Secreted</location>
    </subcellularLocation>
</comment>
<evidence type="ECO:0000256" key="8">
    <source>
        <dbReference type="ARBA" id="ARBA00022525"/>
    </source>
</evidence>
<evidence type="ECO:0000256" key="11">
    <source>
        <dbReference type="ARBA" id="ARBA00023180"/>
    </source>
</evidence>
<evidence type="ECO:0000256" key="10">
    <source>
        <dbReference type="ARBA" id="ARBA00022801"/>
    </source>
</evidence>
<evidence type="ECO:0000256" key="1">
    <source>
        <dbReference type="ARBA" id="ARBA00000829"/>
    </source>
</evidence>
<reference evidence="19" key="1">
    <citation type="journal article" date="2023" name="Mol. Phylogenet. Evol.">
        <title>Genome-scale phylogeny and comparative genomics of the fungal order Sordariales.</title>
        <authorList>
            <person name="Hensen N."/>
            <person name="Bonometti L."/>
            <person name="Westerberg I."/>
            <person name="Brannstrom I.O."/>
            <person name="Guillou S."/>
            <person name="Cros-Aarteil S."/>
            <person name="Calhoun S."/>
            <person name="Haridas S."/>
            <person name="Kuo A."/>
            <person name="Mondo S."/>
            <person name="Pangilinan J."/>
            <person name="Riley R."/>
            <person name="LaButti K."/>
            <person name="Andreopoulos B."/>
            <person name="Lipzen A."/>
            <person name="Chen C."/>
            <person name="Yan M."/>
            <person name="Daum C."/>
            <person name="Ng V."/>
            <person name="Clum A."/>
            <person name="Steindorff A."/>
            <person name="Ohm R.A."/>
            <person name="Martin F."/>
            <person name="Silar P."/>
            <person name="Natvig D.O."/>
            <person name="Lalanne C."/>
            <person name="Gautier V."/>
            <person name="Ament-Velasquez S.L."/>
            <person name="Kruys A."/>
            <person name="Hutchinson M.I."/>
            <person name="Powell A.J."/>
            <person name="Barry K."/>
            <person name="Miller A.N."/>
            <person name="Grigoriev I.V."/>
            <person name="Debuchy R."/>
            <person name="Gladieux P."/>
            <person name="Hiltunen Thoren M."/>
            <person name="Johannesson H."/>
        </authorList>
    </citation>
    <scope>NUCLEOTIDE SEQUENCE [LARGE SCALE GENOMIC DNA]</scope>
    <source>
        <strain evidence="19">CBS 340.73</strain>
    </source>
</reference>
<feature type="chain" id="PRO_5042822798" description="Beta-mannosidase A" evidence="14">
    <location>
        <begin position="20"/>
        <end position="952"/>
    </location>
</feature>
<evidence type="ECO:0000256" key="4">
    <source>
        <dbReference type="ARBA" id="ARBA00007483"/>
    </source>
</evidence>
<dbReference type="Pfam" id="PF17753">
    <property type="entry name" value="Ig_mannosidase"/>
    <property type="match status" value="1"/>
</dbReference>
<comment type="caution">
    <text evidence="18">The sequence shown here is derived from an EMBL/GenBank/DDBJ whole genome shotgun (WGS) entry which is preliminary data.</text>
</comment>
<dbReference type="GO" id="GO:0005576">
    <property type="term" value="C:extracellular region"/>
    <property type="evidence" value="ECO:0007669"/>
    <property type="project" value="UniProtKB-SubCell"/>
</dbReference>
<dbReference type="InterPro" id="IPR008979">
    <property type="entry name" value="Galactose-bd-like_sf"/>
</dbReference>
<comment type="similarity">
    <text evidence="4">Belongs to the glycosyl hydrolase 2 family. Beta-mannosidase A subfamily.</text>
</comment>
<dbReference type="SUPFAM" id="SSF49785">
    <property type="entry name" value="Galactose-binding domain-like"/>
    <property type="match status" value="1"/>
</dbReference>
<dbReference type="InterPro" id="IPR013783">
    <property type="entry name" value="Ig-like_fold"/>
</dbReference>
<evidence type="ECO:0000256" key="9">
    <source>
        <dbReference type="ARBA" id="ARBA00022729"/>
    </source>
</evidence>
<dbReference type="PANTHER" id="PTHR43730">
    <property type="entry name" value="BETA-MANNOSIDASE"/>
    <property type="match status" value="1"/>
</dbReference>
<comment type="catalytic activity">
    <reaction evidence="1">
        <text>Hydrolysis of terminal, non-reducing beta-D-mannose residues in beta-D-mannosides.</text>
        <dbReference type="EC" id="3.2.1.25"/>
    </reaction>
</comment>
<dbReference type="InterPro" id="IPR050887">
    <property type="entry name" value="Beta-mannosidase_GH2"/>
</dbReference>
<feature type="domain" description="Beta-mannosidase-like galactose-binding" evidence="17">
    <location>
        <begin position="30"/>
        <end position="205"/>
    </location>
</feature>
<keyword evidence="9 14" id="KW-0732">Signal</keyword>
<dbReference type="Proteomes" id="UP001303473">
    <property type="component" value="Unassembled WGS sequence"/>
</dbReference>
<evidence type="ECO:0000256" key="13">
    <source>
        <dbReference type="ARBA" id="ARBA00031061"/>
    </source>
</evidence>
<organism evidence="18 19">
    <name type="scientific">Diplogelasinospora grovesii</name>
    <dbReference type="NCBI Taxonomy" id="303347"/>
    <lineage>
        <taxon>Eukaryota</taxon>
        <taxon>Fungi</taxon>
        <taxon>Dikarya</taxon>
        <taxon>Ascomycota</taxon>
        <taxon>Pezizomycotina</taxon>
        <taxon>Sordariomycetes</taxon>
        <taxon>Sordariomycetidae</taxon>
        <taxon>Sordariales</taxon>
        <taxon>Diplogelasinosporaceae</taxon>
        <taxon>Diplogelasinospora</taxon>
    </lineage>
</organism>
<proteinExistence type="inferred from homology"/>
<dbReference type="PANTHER" id="PTHR43730:SF5">
    <property type="entry name" value="BETA-MANNOSIDASE A"/>
    <property type="match status" value="1"/>
</dbReference>
<feature type="signal peptide" evidence="14">
    <location>
        <begin position="1"/>
        <end position="19"/>
    </location>
</feature>
<keyword evidence="10 18" id="KW-0378">Hydrolase</keyword>
<keyword evidence="11" id="KW-0325">Glycoprotein</keyword>
<evidence type="ECO:0000313" key="18">
    <source>
        <dbReference type="EMBL" id="KAK3942463.1"/>
    </source>
</evidence>
<evidence type="ECO:0000256" key="2">
    <source>
        <dbReference type="ARBA" id="ARBA00004613"/>
    </source>
</evidence>
<comment type="pathway">
    <text evidence="3">Glycan metabolism; N-glycan degradation.</text>
</comment>
<feature type="domain" description="Beta-mannosidase Ig-fold" evidence="15">
    <location>
        <begin position="866"/>
        <end position="947"/>
    </location>
</feature>
<dbReference type="GO" id="GO:0004567">
    <property type="term" value="F:beta-mannosidase activity"/>
    <property type="evidence" value="ECO:0007669"/>
    <property type="project" value="UniProtKB-EC"/>
</dbReference>
<dbReference type="InterPro" id="IPR036156">
    <property type="entry name" value="Beta-gal/glucu_dom_sf"/>
</dbReference>
<keyword evidence="8" id="KW-0964">Secreted</keyword>
<evidence type="ECO:0000313" key="19">
    <source>
        <dbReference type="Proteomes" id="UP001303473"/>
    </source>
</evidence>
<dbReference type="FunFam" id="3.20.20.80:FF:000084">
    <property type="entry name" value="Beta-mannosidase A"/>
    <property type="match status" value="1"/>
</dbReference>